<comment type="subcellular location">
    <subcellularLocation>
        <location evidence="1">Cell membrane</location>
        <topology evidence="1">Multi-pass membrane protein</topology>
    </subcellularLocation>
</comment>
<feature type="transmembrane region" description="Helical" evidence="9">
    <location>
        <begin position="196"/>
        <end position="218"/>
    </location>
</feature>
<evidence type="ECO:0000256" key="9">
    <source>
        <dbReference type="SAM" id="Phobius"/>
    </source>
</evidence>
<evidence type="ECO:0000256" key="1">
    <source>
        <dbReference type="ARBA" id="ARBA00004651"/>
    </source>
</evidence>
<organism evidence="11 12">
    <name type="scientific">Ignatzschineria ureiclastica</name>
    <dbReference type="NCBI Taxonomy" id="472582"/>
    <lineage>
        <taxon>Bacteria</taxon>
        <taxon>Pseudomonadati</taxon>
        <taxon>Pseudomonadota</taxon>
        <taxon>Gammaproteobacteria</taxon>
        <taxon>Cardiobacteriales</taxon>
        <taxon>Ignatzschineriaceae</taxon>
        <taxon>Ignatzschineria</taxon>
    </lineage>
</organism>
<feature type="transmembrane region" description="Helical" evidence="9">
    <location>
        <begin position="128"/>
        <end position="148"/>
    </location>
</feature>
<evidence type="ECO:0000313" key="11">
    <source>
        <dbReference type="EMBL" id="PWD80731.1"/>
    </source>
</evidence>
<dbReference type="AlphaFoldDB" id="A0A2U2ADK3"/>
<feature type="transmembrane region" description="Helical" evidence="9">
    <location>
        <begin position="407"/>
        <end position="426"/>
    </location>
</feature>
<feature type="domain" description="Amino acid permease/ SLC12A" evidence="10">
    <location>
        <begin position="19"/>
        <end position="459"/>
    </location>
</feature>
<sequence>MSVEKGKVLKLKRGLKNRHIQMIALGGAIGTGLFYGSAESIALVGPAILLSYLLGGFVIYLIMTMMGEMSTHEPVAGAFSHFSYKYWGEFPGFLAGWNYWFLYVLVSMAELSAIGIYVQFWFPEIPMWVSSLFVLIIITILNLFSIRIYGEFEFWFAFVKVMAIILLIALGLYLIIWGVNGATISNLWQYGGFFPFGIKEFLLSLVVVMFSFGGTELIGITAAEADDPQKSIPKAIKQVIWRILLFYILSIAILMILHPWNEIGVDGSPFVIIFQEMGFGIVNTPWGPLNIPATFFNVVVLSAAISVYNSGIYSNGRMLYGLAEQGNAPKVFLKLNRNAAPFMAILFSSLCTLVAVVINFLVPEGAFMRIMSLAVAAATITWGLIVIVQYRFRKQVDGKSLSFKVPFYPFSNFFALGFLILLLIMMTQSGNMKYAVMVMPIWILVLYIGFRIKKQITKPKSSGR</sequence>
<gene>
    <name evidence="11" type="ORF">DC083_06355</name>
</gene>
<evidence type="ECO:0000256" key="5">
    <source>
        <dbReference type="ARBA" id="ARBA00022692"/>
    </source>
</evidence>
<evidence type="ECO:0000259" key="10">
    <source>
        <dbReference type="Pfam" id="PF00324"/>
    </source>
</evidence>
<evidence type="ECO:0000313" key="12">
    <source>
        <dbReference type="Proteomes" id="UP000245020"/>
    </source>
</evidence>
<dbReference type="PANTHER" id="PTHR43495:SF4">
    <property type="entry name" value="AROMATIC AMINO ACID TRANSPORT PROTEIN AROP"/>
    <property type="match status" value="1"/>
</dbReference>
<dbReference type="Gene3D" id="1.20.1740.10">
    <property type="entry name" value="Amino acid/polyamine transporter I"/>
    <property type="match status" value="1"/>
</dbReference>
<feature type="transmembrane region" description="Helical" evidence="9">
    <location>
        <begin position="100"/>
        <end position="122"/>
    </location>
</feature>
<dbReference type="EMBL" id="QEWQ01000004">
    <property type="protein sequence ID" value="PWD80731.1"/>
    <property type="molecule type" value="Genomic_DNA"/>
</dbReference>
<feature type="transmembrane region" description="Helical" evidence="9">
    <location>
        <begin position="339"/>
        <end position="361"/>
    </location>
</feature>
<dbReference type="PIRSF" id="PIRSF006060">
    <property type="entry name" value="AA_transporter"/>
    <property type="match status" value="1"/>
</dbReference>
<feature type="transmembrane region" description="Helical" evidence="9">
    <location>
        <begin position="43"/>
        <end position="63"/>
    </location>
</feature>
<evidence type="ECO:0000256" key="8">
    <source>
        <dbReference type="ARBA" id="ARBA00023136"/>
    </source>
</evidence>
<keyword evidence="3" id="KW-0813">Transport</keyword>
<dbReference type="GO" id="GO:0055085">
    <property type="term" value="P:transmembrane transport"/>
    <property type="evidence" value="ECO:0007669"/>
    <property type="project" value="InterPro"/>
</dbReference>
<comment type="caution">
    <text evidence="11">The sequence shown here is derived from an EMBL/GenBank/DDBJ whole genome shotgun (WGS) entry which is preliminary data.</text>
</comment>
<feature type="transmembrane region" description="Helical" evidence="9">
    <location>
        <begin position="239"/>
        <end position="260"/>
    </location>
</feature>
<dbReference type="RefSeq" id="WP_109189389.1">
    <property type="nucleotide sequence ID" value="NZ_BMYA01000002.1"/>
</dbReference>
<comment type="similarity">
    <text evidence="2">Belongs to the amino acid-polyamine-organocation (APC) superfamily. Amino acid transporter (AAT) (TC 2.A.3.1) family.</text>
</comment>
<feature type="transmembrane region" description="Helical" evidence="9">
    <location>
        <begin position="289"/>
        <end position="308"/>
    </location>
</feature>
<feature type="transmembrane region" description="Helical" evidence="9">
    <location>
        <begin position="155"/>
        <end position="176"/>
    </location>
</feature>
<accession>A0A2U2ADK3</accession>
<dbReference type="Pfam" id="PF00324">
    <property type="entry name" value="AA_permease"/>
    <property type="match status" value="1"/>
</dbReference>
<evidence type="ECO:0000256" key="4">
    <source>
        <dbReference type="ARBA" id="ARBA00022475"/>
    </source>
</evidence>
<dbReference type="OrthoDB" id="5297508at2"/>
<dbReference type="PANTHER" id="PTHR43495">
    <property type="entry name" value="GABA PERMEASE"/>
    <property type="match status" value="1"/>
</dbReference>
<reference evidence="12" key="1">
    <citation type="submission" date="2018-05" db="EMBL/GenBank/DDBJ databases">
        <title>Ignatzschineria dubaiensis sp. nov., isolated from necrotic foot tissues of dromedaries (Camelus dromedarius) and associated maggots in Dubai, United Arab Emirates.</title>
        <authorList>
            <person name="Tsang C.C."/>
            <person name="Tang J.Y.M."/>
            <person name="Fong J.Y.H."/>
            <person name="Kinne J."/>
            <person name="Lee H.H."/>
            <person name="Joseph M."/>
            <person name="Jose S."/>
            <person name="Schuster R.K."/>
            <person name="Tang Y."/>
            <person name="Sivakumar S."/>
            <person name="Chen J.H.K."/>
            <person name="Teng J.L.L."/>
            <person name="Lau S.K.P."/>
            <person name="Wernery U."/>
            <person name="Woo P.C.Y."/>
        </authorList>
    </citation>
    <scope>NUCLEOTIDE SEQUENCE [LARGE SCALE GENOMIC DNA]</scope>
    <source>
        <strain evidence="12">KCTC 22644</strain>
    </source>
</reference>
<evidence type="ECO:0000256" key="7">
    <source>
        <dbReference type="ARBA" id="ARBA00022989"/>
    </source>
</evidence>
<keyword evidence="5 9" id="KW-0812">Transmembrane</keyword>
<dbReference type="GO" id="GO:0006865">
    <property type="term" value="P:amino acid transport"/>
    <property type="evidence" value="ECO:0007669"/>
    <property type="project" value="UniProtKB-KW"/>
</dbReference>
<keyword evidence="12" id="KW-1185">Reference proteome</keyword>
<dbReference type="InterPro" id="IPR004841">
    <property type="entry name" value="AA-permease/SLC12A_dom"/>
</dbReference>
<keyword evidence="8 9" id="KW-0472">Membrane</keyword>
<evidence type="ECO:0000256" key="6">
    <source>
        <dbReference type="ARBA" id="ARBA00022970"/>
    </source>
</evidence>
<feature type="transmembrane region" description="Helical" evidence="9">
    <location>
        <begin position="432"/>
        <end position="450"/>
    </location>
</feature>
<keyword evidence="7 9" id="KW-1133">Transmembrane helix</keyword>
<proteinExistence type="inferred from homology"/>
<feature type="transmembrane region" description="Helical" evidence="9">
    <location>
        <begin position="20"/>
        <end position="37"/>
    </location>
</feature>
<dbReference type="FunFam" id="1.20.1740.10:FF:000001">
    <property type="entry name" value="Amino acid permease"/>
    <property type="match status" value="1"/>
</dbReference>
<dbReference type="GO" id="GO:0005886">
    <property type="term" value="C:plasma membrane"/>
    <property type="evidence" value="ECO:0007669"/>
    <property type="project" value="UniProtKB-SubCell"/>
</dbReference>
<feature type="transmembrane region" description="Helical" evidence="9">
    <location>
        <begin position="367"/>
        <end position="387"/>
    </location>
</feature>
<name>A0A2U2ADK3_9GAMM</name>
<evidence type="ECO:0000256" key="2">
    <source>
        <dbReference type="ARBA" id="ARBA00008583"/>
    </source>
</evidence>
<keyword evidence="6" id="KW-0029">Amino-acid transport</keyword>
<evidence type="ECO:0000256" key="3">
    <source>
        <dbReference type="ARBA" id="ARBA00022448"/>
    </source>
</evidence>
<dbReference type="Proteomes" id="UP000245020">
    <property type="component" value="Unassembled WGS sequence"/>
</dbReference>
<keyword evidence="4" id="KW-1003">Cell membrane</keyword>
<protein>
    <submittedName>
        <fullName evidence="11">Aromatic amino acid transporter AroP</fullName>
    </submittedName>
</protein>